<dbReference type="GO" id="GO:0031564">
    <property type="term" value="P:transcription antitermination"/>
    <property type="evidence" value="ECO:0007669"/>
    <property type="project" value="UniProtKB-KW"/>
</dbReference>
<evidence type="ECO:0000256" key="3">
    <source>
        <dbReference type="ARBA" id="ARBA00022884"/>
    </source>
</evidence>
<evidence type="ECO:0000256" key="5">
    <source>
        <dbReference type="ARBA" id="ARBA00023163"/>
    </source>
</evidence>
<dbReference type="Pfam" id="PF01029">
    <property type="entry name" value="NusB"/>
    <property type="match status" value="1"/>
</dbReference>
<keyword evidence="3 6" id="KW-0694">RNA-binding</keyword>
<evidence type="ECO:0000259" key="7">
    <source>
        <dbReference type="Pfam" id="PF01029"/>
    </source>
</evidence>
<dbReference type="InterPro" id="IPR035926">
    <property type="entry name" value="NusB-like_sf"/>
</dbReference>
<dbReference type="SUPFAM" id="SSF48013">
    <property type="entry name" value="NusB-like"/>
    <property type="match status" value="1"/>
</dbReference>
<dbReference type="AlphaFoldDB" id="A0A239THY1"/>
<dbReference type="InterPro" id="IPR011605">
    <property type="entry name" value="NusB_fam"/>
</dbReference>
<dbReference type="HAMAP" id="MF_00073">
    <property type="entry name" value="NusB"/>
    <property type="match status" value="1"/>
</dbReference>
<gene>
    <name evidence="6 8" type="primary">nusB</name>
    <name evidence="8" type="ORF">SAMEA4364220_00720</name>
</gene>
<keyword evidence="5 6" id="KW-0804">Transcription</keyword>
<evidence type="ECO:0000256" key="4">
    <source>
        <dbReference type="ARBA" id="ARBA00023015"/>
    </source>
</evidence>
<keyword evidence="4 6" id="KW-0805">Transcription regulation</keyword>
<dbReference type="GO" id="GO:0003723">
    <property type="term" value="F:RNA binding"/>
    <property type="evidence" value="ECO:0007669"/>
    <property type="project" value="UniProtKB-UniRule"/>
</dbReference>
<organism evidence="8 9">
    <name type="scientific">Megamonas hypermegale</name>
    <dbReference type="NCBI Taxonomy" id="158847"/>
    <lineage>
        <taxon>Bacteria</taxon>
        <taxon>Bacillati</taxon>
        <taxon>Bacillota</taxon>
        <taxon>Negativicutes</taxon>
        <taxon>Selenomonadales</taxon>
        <taxon>Selenomonadaceae</taxon>
        <taxon>Megamonas</taxon>
    </lineage>
</organism>
<protein>
    <recommendedName>
        <fullName evidence="6">Transcription antitermination protein NusB</fullName>
    </recommendedName>
    <alternativeName>
        <fullName evidence="6">Antitermination factor NusB</fullName>
    </alternativeName>
</protein>
<dbReference type="eggNOG" id="COG0781">
    <property type="taxonomic scope" value="Bacteria"/>
</dbReference>
<evidence type="ECO:0000313" key="8">
    <source>
        <dbReference type="EMBL" id="SNU97245.1"/>
    </source>
</evidence>
<reference evidence="8 9" key="1">
    <citation type="submission" date="2017-06" db="EMBL/GenBank/DDBJ databases">
        <authorList>
            <consortium name="Pathogen Informatics"/>
        </authorList>
    </citation>
    <scope>NUCLEOTIDE SEQUENCE [LARGE SCALE GENOMIC DNA]</scope>
    <source>
        <strain evidence="8 9">NCTC10570</strain>
    </source>
</reference>
<proteinExistence type="inferred from homology"/>
<dbReference type="GeneID" id="78506745"/>
<accession>A0A239THY1</accession>
<dbReference type="Gene3D" id="1.10.940.10">
    <property type="entry name" value="NusB-like"/>
    <property type="match status" value="1"/>
</dbReference>
<dbReference type="PANTHER" id="PTHR11078:SF3">
    <property type="entry name" value="ANTITERMINATION NUSB DOMAIN-CONTAINING PROTEIN"/>
    <property type="match status" value="1"/>
</dbReference>
<comment type="function">
    <text evidence="6">Involved in transcription antitermination. Required for transcription of ribosomal RNA (rRNA) genes. Binds specifically to the boxA antiterminator sequence of the ribosomal RNA (rrn) operons.</text>
</comment>
<dbReference type="InterPro" id="IPR006027">
    <property type="entry name" value="NusB_RsmB_TIM44"/>
</dbReference>
<keyword evidence="9" id="KW-1185">Reference proteome</keyword>
<dbReference type="OrthoDB" id="9811381at2"/>
<evidence type="ECO:0000313" key="9">
    <source>
        <dbReference type="Proteomes" id="UP000215383"/>
    </source>
</evidence>
<dbReference type="GO" id="GO:0006353">
    <property type="term" value="P:DNA-templated transcription termination"/>
    <property type="evidence" value="ECO:0007669"/>
    <property type="project" value="UniProtKB-UniRule"/>
</dbReference>
<sequence>MSRRQAREIALQSLFQLDFNASSNEEAINHALEHTKISSGDCDYVNLLVNGTRENLEAIDKMIADKSKDWKVERMSGIDRNIVRLAIFEMNFSSDKLVPNIAINEAVELAKKFGTDDSARFVNGILGSMIK</sequence>
<name>A0A239THY1_9FIRM</name>
<comment type="similarity">
    <text evidence="1 6">Belongs to the NusB family.</text>
</comment>
<dbReference type="NCBIfam" id="TIGR01951">
    <property type="entry name" value="nusB"/>
    <property type="match status" value="1"/>
</dbReference>
<keyword evidence="2 6" id="KW-0889">Transcription antitermination</keyword>
<feature type="domain" description="NusB/RsmB/TIM44" evidence="7">
    <location>
        <begin position="4"/>
        <end position="131"/>
    </location>
</feature>
<dbReference type="GO" id="GO:0005829">
    <property type="term" value="C:cytosol"/>
    <property type="evidence" value="ECO:0007669"/>
    <property type="project" value="TreeGrafter"/>
</dbReference>
<dbReference type="EMBL" id="LT906446">
    <property type="protein sequence ID" value="SNU97245.1"/>
    <property type="molecule type" value="Genomic_DNA"/>
</dbReference>
<dbReference type="Proteomes" id="UP000215383">
    <property type="component" value="Chromosome 1"/>
</dbReference>
<evidence type="ECO:0000256" key="6">
    <source>
        <dbReference type="HAMAP-Rule" id="MF_00073"/>
    </source>
</evidence>
<dbReference type="RefSeq" id="WP_027889640.1">
    <property type="nucleotide sequence ID" value="NZ_CALXYH010000011.1"/>
</dbReference>
<evidence type="ECO:0000256" key="1">
    <source>
        <dbReference type="ARBA" id="ARBA00005952"/>
    </source>
</evidence>
<dbReference type="PANTHER" id="PTHR11078">
    <property type="entry name" value="N UTILIZATION SUBSTANCE PROTEIN B-RELATED"/>
    <property type="match status" value="1"/>
</dbReference>
<evidence type="ECO:0000256" key="2">
    <source>
        <dbReference type="ARBA" id="ARBA00022814"/>
    </source>
</evidence>